<dbReference type="InterPro" id="IPR016181">
    <property type="entry name" value="Acyl_CoA_acyltransferase"/>
</dbReference>
<dbReference type="GO" id="GO:0016747">
    <property type="term" value="F:acyltransferase activity, transferring groups other than amino-acyl groups"/>
    <property type="evidence" value="ECO:0007669"/>
    <property type="project" value="InterPro"/>
</dbReference>
<reference evidence="2 3" key="1">
    <citation type="submission" date="2018-12" db="EMBL/GenBank/DDBJ databases">
        <authorList>
            <person name="Sun L."/>
            <person name="Chen Z."/>
        </authorList>
    </citation>
    <scope>NUCLEOTIDE SEQUENCE [LARGE SCALE GENOMIC DNA]</scope>
    <source>
        <strain evidence="2 3">LMG 29736</strain>
    </source>
</reference>
<accession>A0A429X972</accession>
<evidence type="ECO:0000259" key="1">
    <source>
        <dbReference type="Pfam" id="PF13302"/>
    </source>
</evidence>
<proteinExistence type="predicted"/>
<protein>
    <submittedName>
        <fullName evidence="2">N-acetyltransferase</fullName>
    </submittedName>
</protein>
<organism evidence="2 3">
    <name type="scientific">Siminovitchia terrae</name>
    <name type="common">Bacillus terrae</name>
    <dbReference type="NCBI Taxonomy" id="1914933"/>
    <lineage>
        <taxon>Bacteria</taxon>
        <taxon>Bacillati</taxon>
        <taxon>Bacillota</taxon>
        <taxon>Bacilli</taxon>
        <taxon>Bacillales</taxon>
        <taxon>Bacillaceae</taxon>
        <taxon>Siminovitchia</taxon>
    </lineage>
</organism>
<dbReference type="Pfam" id="PF13302">
    <property type="entry name" value="Acetyltransf_3"/>
    <property type="match status" value="1"/>
</dbReference>
<dbReference type="SUPFAM" id="SSF55729">
    <property type="entry name" value="Acyl-CoA N-acyltransferases (Nat)"/>
    <property type="match status" value="1"/>
</dbReference>
<dbReference type="AlphaFoldDB" id="A0A429X972"/>
<dbReference type="EMBL" id="QYTW02000007">
    <property type="protein sequence ID" value="RST59977.1"/>
    <property type="molecule type" value="Genomic_DNA"/>
</dbReference>
<sequence>MDMFYVSSSSENLRLGKEYWGKGIATNALREFLKHVTIRPLYARAAKDNAGSLKVLKIRCLLR</sequence>
<evidence type="ECO:0000313" key="2">
    <source>
        <dbReference type="EMBL" id="RST59977.1"/>
    </source>
</evidence>
<feature type="domain" description="N-acetyltransferase" evidence="1">
    <location>
        <begin position="14"/>
        <end position="57"/>
    </location>
</feature>
<comment type="caution">
    <text evidence="2">The sequence shown here is derived from an EMBL/GenBank/DDBJ whole genome shotgun (WGS) entry which is preliminary data.</text>
</comment>
<dbReference type="InterPro" id="IPR000182">
    <property type="entry name" value="GNAT_dom"/>
</dbReference>
<name>A0A429X972_SIMTE</name>
<evidence type="ECO:0000313" key="3">
    <source>
        <dbReference type="Proteomes" id="UP000287296"/>
    </source>
</evidence>
<gene>
    <name evidence="2" type="ORF">D5F11_009765</name>
</gene>
<dbReference type="Proteomes" id="UP000287296">
    <property type="component" value="Unassembled WGS sequence"/>
</dbReference>
<dbReference type="Gene3D" id="3.40.630.30">
    <property type="match status" value="1"/>
</dbReference>
<keyword evidence="2" id="KW-0808">Transferase</keyword>
<dbReference type="OrthoDB" id="275901at2"/>